<dbReference type="AlphaFoldDB" id="A0A699ZCA1"/>
<keyword evidence="2" id="KW-1185">Reference proteome</keyword>
<evidence type="ECO:0000313" key="1">
    <source>
        <dbReference type="EMBL" id="GFH16618.1"/>
    </source>
</evidence>
<accession>A0A699ZCA1</accession>
<protein>
    <submittedName>
        <fullName evidence="1">Uncharacterized protein</fullName>
    </submittedName>
</protein>
<sequence length="86" mass="9550">MLIFGQALSTAESEIVFAASAISWERLSYALRYGEAYESGKRCFTTSLNCCHAQQSDKQLQHHSPLLGAPYTLYLCHGVHKQARTG</sequence>
<name>A0A699ZCA1_HAELA</name>
<organism evidence="1 2">
    <name type="scientific">Haematococcus lacustris</name>
    <name type="common">Green alga</name>
    <name type="synonym">Haematococcus pluvialis</name>
    <dbReference type="NCBI Taxonomy" id="44745"/>
    <lineage>
        <taxon>Eukaryota</taxon>
        <taxon>Viridiplantae</taxon>
        <taxon>Chlorophyta</taxon>
        <taxon>core chlorophytes</taxon>
        <taxon>Chlorophyceae</taxon>
        <taxon>CS clade</taxon>
        <taxon>Chlamydomonadales</taxon>
        <taxon>Haematococcaceae</taxon>
        <taxon>Haematococcus</taxon>
    </lineage>
</organism>
<dbReference type="Proteomes" id="UP000485058">
    <property type="component" value="Unassembled WGS sequence"/>
</dbReference>
<evidence type="ECO:0000313" key="2">
    <source>
        <dbReference type="Proteomes" id="UP000485058"/>
    </source>
</evidence>
<gene>
    <name evidence="1" type="ORF">HaLaN_13070</name>
</gene>
<proteinExistence type="predicted"/>
<reference evidence="1 2" key="1">
    <citation type="submission" date="2020-02" db="EMBL/GenBank/DDBJ databases">
        <title>Draft genome sequence of Haematococcus lacustris strain NIES-144.</title>
        <authorList>
            <person name="Morimoto D."/>
            <person name="Nakagawa S."/>
            <person name="Yoshida T."/>
            <person name="Sawayama S."/>
        </authorList>
    </citation>
    <scope>NUCLEOTIDE SEQUENCE [LARGE SCALE GENOMIC DNA]</scope>
    <source>
        <strain evidence="1 2">NIES-144</strain>
    </source>
</reference>
<comment type="caution">
    <text evidence="1">The sequence shown here is derived from an EMBL/GenBank/DDBJ whole genome shotgun (WGS) entry which is preliminary data.</text>
</comment>
<dbReference type="EMBL" id="BLLF01001024">
    <property type="protein sequence ID" value="GFH16618.1"/>
    <property type="molecule type" value="Genomic_DNA"/>
</dbReference>